<feature type="transmembrane region" description="Helical" evidence="1">
    <location>
        <begin position="78"/>
        <end position="102"/>
    </location>
</feature>
<dbReference type="KEGG" id="spsw:Sps_01244"/>
<evidence type="ECO:0000256" key="1">
    <source>
        <dbReference type="SAM" id="Phobius"/>
    </source>
</evidence>
<organism evidence="2 3">
    <name type="scientific">Shewanella psychrophila</name>
    <dbReference type="NCBI Taxonomy" id="225848"/>
    <lineage>
        <taxon>Bacteria</taxon>
        <taxon>Pseudomonadati</taxon>
        <taxon>Pseudomonadota</taxon>
        <taxon>Gammaproteobacteria</taxon>
        <taxon>Alteromonadales</taxon>
        <taxon>Shewanellaceae</taxon>
        <taxon>Shewanella</taxon>
    </lineage>
</organism>
<gene>
    <name evidence="2" type="ORF">Sps_01244</name>
</gene>
<dbReference type="Proteomes" id="UP000189545">
    <property type="component" value="Chromosome"/>
</dbReference>
<dbReference type="AlphaFoldDB" id="A0A1S6HLL9"/>
<feature type="transmembrane region" description="Helical" evidence="1">
    <location>
        <begin position="48"/>
        <end position="66"/>
    </location>
</feature>
<dbReference type="STRING" id="225848.Sps_01244"/>
<dbReference type="EMBL" id="CP014782">
    <property type="protein sequence ID" value="AQS36413.1"/>
    <property type="molecule type" value="Genomic_DNA"/>
</dbReference>
<name>A0A1S6HLL9_9GAMM</name>
<reference evidence="2 3" key="1">
    <citation type="submission" date="2016-03" db="EMBL/GenBank/DDBJ databases">
        <title>Complete genome sequence of Shewanella psychrophila WP2, a deep sea bacterium isolated from west Pacific sediment.</title>
        <authorList>
            <person name="Xu G."/>
            <person name="Jian H."/>
        </authorList>
    </citation>
    <scope>NUCLEOTIDE SEQUENCE [LARGE SCALE GENOMIC DNA]</scope>
    <source>
        <strain evidence="2 3">WP2</strain>
    </source>
</reference>
<evidence type="ECO:0000313" key="2">
    <source>
        <dbReference type="EMBL" id="AQS36413.1"/>
    </source>
</evidence>
<sequence length="158" mass="18252">MINLNIKSLLALTGYLFLTGLIAVNVHIQMTHLGVSYPAWEPPKWVDVAMFVIQSLGALWVTKSVFTLMNTASFVRHWAIVFITMGALQQLLIRLPLTAGYVMDQKYIFQWIYTYLPQLLMTLILTAAMVFISRTPKIQRWCVDWPCFLNRLNLLQLM</sequence>
<keyword evidence="1" id="KW-0472">Membrane</keyword>
<protein>
    <submittedName>
        <fullName evidence="2">Uncharacterized protein</fullName>
    </submittedName>
</protein>
<keyword evidence="1" id="KW-0812">Transmembrane</keyword>
<proteinExistence type="predicted"/>
<accession>A0A1S6HLL9</accession>
<dbReference type="OrthoDB" id="5855280at2"/>
<feature type="transmembrane region" description="Helical" evidence="1">
    <location>
        <begin position="9"/>
        <end position="28"/>
    </location>
</feature>
<dbReference type="RefSeq" id="WP_149027226.1">
    <property type="nucleotide sequence ID" value="NZ_CP014782.1"/>
</dbReference>
<evidence type="ECO:0000313" key="3">
    <source>
        <dbReference type="Proteomes" id="UP000189545"/>
    </source>
</evidence>
<keyword evidence="3" id="KW-1185">Reference proteome</keyword>
<feature type="transmembrane region" description="Helical" evidence="1">
    <location>
        <begin position="108"/>
        <end position="132"/>
    </location>
</feature>
<keyword evidence="1" id="KW-1133">Transmembrane helix</keyword>